<proteinExistence type="predicted"/>
<gene>
    <name evidence="2" type="ORF">B277_10755</name>
</gene>
<reference evidence="2 3" key="1">
    <citation type="journal article" date="2012" name="J. Bacteriol.">
        <title>Genome Sequence of Janibacter hoylei MTCC8307, Isolated from the Stratospheric Air.</title>
        <authorList>
            <person name="Pawar S.P."/>
            <person name="Dhotre D.P."/>
            <person name="Shetty S.A."/>
            <person name="Chowdhury S.P."/>
            <person name="Chaudhari B.L."/>
            <person name="Shouche Y.S."/>
        </authorList>
    </citation>
    <scope>NUCLEOTIDE SEQUENCE [LARGE SCALE GENOMIC DNA]</scope>
    <source>
        <strain evidence="2 3">PVAS-1</strain>
    </source>
</reference>
<evidence type="ECO:0000313" key="3">
    <source>
        <dbReference type="Proteomes" id="UP000004474"/>
    </source>
</evidence>
<dbReference type="Proteomes" id="UP000004474">
    <property type="component" value="Unassembled WGS sequence"/>
</dbReference>
<dbReference type="EMBL" id="ALWX01000046">
    <property type="protein sequence ID" value="EKA60830.1"/>
    <property type="molecule type" value="Genomic_DNA"/>
</dbReference>
<comment type="caution">
    <text evidence="2">The sequence shown here is derived from an EMBL/GenBank/DDBJ whole genome shotgun (WGS) entry which is preliminary data.</text>
</comment>
<feature type="region of interest" description="Disordered" evidence="1">
    <location>
        <begin position="133"/>
        <end position="161"/>
    </location>
</feature>
<organism evidence="2 3">
    <name type="scientific">Janibacter hoylei PVAS-1</name>
    <dbReference type="NCBI Taxonomy" id="1210046"/>
    <lineage>
        <taxon>Bacteria</taxon>
        <taxon>Bacillati</taxon>
        <taxon>Actinomycetota</taxon>
        <taxon>Actinomycetes</taxon>
        <taxon>Micrococcales</taxon>
        <taxon>Intrasporangiaceae</taxon>
        <taxon>Janibacter</taxon>
    </lineage>
</organism>
<dbReference type="PATRIC" id="fig|1210046.3.peg.2063"/>
<evidence type="ECO:0000313" key="2">
    <source>
        <dbReference type="EMBL" id="EKA60830.1"/>
    </source>
</evidence>
<dbReference type="AlphaFoldDB" id="K1DWE0"/>
<name>K1DWE0_9MICO</name>
<accession>K1DWE0</accession>
<evidence type="ECO:0000256" key="1">
    <source>
        <dbReference type="SAM" id="MobiDB-lite"/>
    </source>
</evidence>
<dbReference type="eggNOG" id="COG2508">
    <property type="taxonomic scope" value="Bacteria"/>
</dbReference>
<sequence length="161" mass="16456">MTVAVDSTGPTGRAARPGRTARQAAGLVLDEATVAALRAQLPRVASVVVAEVMQQVPAYDVPFQGRMGKIIERAVQVSLASFVGLASGTAPKTAPVGVGVAAASELGQAEAKRGAAGRGAAVGLPRRRERRVAGAVRRGGRGRGGRRDAGALRRAGLHLHR</sequence>
<protein>
    <submittedName>
        <fullName evidence="2">Uncharacterized protein</fullName>
    </submittedName>
</protein>
<dbReference type="STRING" id="1210046.B277_10755"/>